<protein>
    <submittedName>
        <fullName evidence="2">Uncharacterized protein</fullName>
    </submittedName>
</protein>
<feature type="compositionally biased region" description="Basic and acidic residues" evidence="1">
    <location>
        <begin position="171"/>
        <end position="191"/>
    </location>
</feature>
<feature type="region of interest" description="Disordered" evidence="1">
    <location>
        <begin position="169"/>
        <end position="191"/>
    </location>
</feature>
<evidence type="ECO:0000313" key="2">
    <source>
        <dbReference type="EMBL" id="GEW89055.1"/>
    </source>
</evidence>
<accession>A0A699GZ72</accession>
<organism evidence="2">
    <name type="scientific">Tanacetum cinerariifolium</name>
    <name type="common">Dalmatian daisy</name>
    <name type="synonym">Chrysanthemum cinerariifolium</name>
    <dbReference type="NCBI Taxonomy" id="118510"/>
    <lineage>
        <taxon>Eukaryota</taxon>
        <taxon>Viridiplantae</taxon>
        <taxon>Streptophyta</taxon>
        <taxon>Embryophyta</taxon>
        <taxon>Tracheophyta</taxon>
        <taxon>Spermatophyta</taxon>
        <taxon>Magnoliopsida</taxon>
        <taxon>eudicotyledons</taxon>
        <taxon>Gunneridae</taxon>
        <taxon>Pentapetalae</taxon>
        <taxon>asterids</taxon>
        <taxon>campanulids</taxon>
        <taxon>Asterales</taxon>
        <taxon>Asteraceae</taxon>
        <taxon>Asteroideae</taxon>
        <taxon>Anthemideae</taxon>
        <taxon>Anthemidinae</taxon>
        <taxon>Tanacetum</taxon>
    </lineage>
</organism>
<dbReference type="EMBL" id="BKCJ010078876">
    <property type="protein sequence ID" value="GEW89055.1"/>
    <property type="molecule type" value="Genomic_DNA"/>
</dbReference>
<gene>
    <name evidence="2" type="ORF">Tci_261031</name>
</gene>
<sequence>MHDTNEAEPAEVEEVLEVVIATKLMTEVVTTAAPITTVAQVKSKDKGKGILIEEPKPLKRQAQIEQDEAFARKLKAELNANINWNDVLDKVKRREKQDNTKNGYQALKRKHMTEAQARKNMMIYLKNMAGFKMDFFKGMTYSEIRPIFEKHYNSIQAFLEKEEDEVAIQEEGSKRKGENIEQETAKKQRIDEDAEELKRHLQIVVNNDDDVYTEATPLASKLVKERFESTEPNNFLDDFLLNTFKIMFEKPNVEANVWRDQKGRYGLAKSVRGSNTGNSVELRWPALLHRKVALSNAVELDRCETQRRKAKELRDRDTHISLQQNFMIHIWREVEEASKED</sequence>
<comment type="caution">
    <text evidence="2">The sequence shown here is derived from an EMBL/GenBank/DDBJ whole genome shotgun (WGS) entry which is preliminary data.</text>
</comment>
<reference evidence="2" key="1">
    <citation type="journal article" date="2019" name="Sci. Rep.">
        <title>Draft genome of Tanacetum cinerariifolium, the natural source of mosquito coil.</title>
        <authorList>
            <person name="Yamashiro T."/>
            <person name="Shiraishi A."/>
            <person name="Satake H."/>
            <person name="Nakayama K."/>
        </authorList>
    </citation>
    <scope>NUCLEOTIDE SEQUENCE</scope>
</reference>
<name>A0A699GZ72_TANCI</name>
<dbReference type="AlphaFoldDB" id="A0A699GZ72"/>
<proteinExistence type="predicted"/>
<evidence type="ECO:0000256" key="1">
    <source>
        <dbReference type="SAM" id="MobiDB-lite"/>
    </source>
</evidence>